<protein>
    <submittedName>
        <fullName evidence="2">Uncharacterized protein</fullName>
    </submittedName>
</protein>
<evidence type="ECO:0000313" key="3">
    <source>
        <dbReference type="Proteomes" id="UP001059596"/>
    </source>
</evidence>
<feature type="non-terminal residue" evidence="2">
    <location>
        <position position="1"/>
    </location>
</feature>
<name>A0A9Q0BL31_9MUSC</name>
<dbReference type="EMBL" id="JAMKOV010000019">
    <property type="protein sequence ID" value="KAI8036452.1"/>
    <property type="molecule type" value="Genomic_DNA"/>
</dbReference>
<dbReference type="AlphaFoldDB" id="A0A9Q0BL31"/>
<feature type="region of interest" description="Disordered" evidence="1">
    <location>
        <begin position="45"/>
        <end position="64"/>
    </location>
</feature>
<sequence>APRSSRCRPYFYISTRSTKRYYFLHLNRSALRSLQKVTTRYSQHHAVRKLEQKPAQKLSAAGKSVCDPPELGVTPINSFLYLNKKK</sequence>
<organism evidence="2 3">
    <name type="scientific">Drosophila gunungcola</name>
    <name type="common">fruit fly</name>
    <dbReference type="NCBI Taxonomy" id="103775"/>
    <lineage>
        <taxon>Eukaryota</taxon>
        <taxon>Metazoa</taxon>
        <taxon>Ecdysozoa</taxon>
        <taxon>Arthropoda</taxon>
        <taxon>Hexapoda</taxon>
        <taxon>Insecta</taxon>
        <taxon>Pterygota</taxon>
        <taxon>Neoptera</taxon>
        <taxon>Endopterygota</taxon>
        <taxon>Diptera</taxon>
        <taxon>Brachycera</taxon>
        <taxon>Muscomorpha</taxon>
        <taxon>Ephydroidea</taxon>
        <taxon>Drosophilidae</taxon>
        <taxon>Drosophila</taxon>
        <taxon>Sophophora</taxon>
    </lineage>
</organism>
<evidence type="ECO:0000313" key="2">
    <source>
        <dbReference type="EMBL" id="KAI8036452.1"/>
    </source>
</evidence>
<keyword evidence="3" id="KW-1185">Reference proteome</keyword>
<evidence type="ECO:0000256" key="1">
    <source>
        <dbReference type="SAM" id="MobiDB-lite"/>
    </source>
</evidence>
<reference evidence="2" key="1">
    <citation type="journal article" date="2023" name="Genome Biol. Evol.">
        <title>Long-read-based Genome Assembly of Drosophila gunungcola Reveals Fewer Chemosensory Genes in Flower-breeding Species.</title>
        <authorList>
            <person name="Negi A."/>
            <person name="Liao B.Y."/>
            <person name="Yeh S.D."/>
        </authorList>
    </citation>
    <scope>NUCLEOTIDE SEQUENCE</scope>
    <source>
        <strain evidence="2">Sukarami</strain>
    </source>
</reference>
<gene>
    <name evidence="2" type="ORF">M5D96_010758</name>
</gene>
<comment type="caution">
    <text evidence="2">The sequence shown here is derived from an EMBL/GenBank/DDBJ whole genome shotgun (WGS) entry which is preliminary data.</text>
</comment>
<accession>A0A9Q0BL31</accession>
<dbReference type="Proteomes" id="UP001059596">
    <property type="component" value="Unassembled WGS sequence"/>
</dbReference>
<feature type="non-terminal residue" evidence="2">
    <location>
        <position position="86"/>
    </location>
</feature>
<proteinExistence type="predicted"/>